<reference evidence="1 2" key="1">
    <citation type="submission" date="2016-07" db="EMBL/GenBank/DDBJ databases">
        <title>Multiple horizontal gene transfer events from other fungi enriched the ability of initially mycotrophic Trichoderma (Ascomycota) to feed on dead plant biomass.</title>
        <authorList>
            <consortium name="DOE Joint Genome Institute"/>
            <person name="Aerts A."/>
            <person name="Atanasova L."/>
            <person name="Chenthamara K."/>
            <person name="Zhang J."/>
            <person name="Grujic M."/>
            <person name="Henrissat B."/>
            <person name="Kuo A."/>
            <person name="Salamov A."/>
            <person name="Lipzen A."/>
            <person name="Labutti K."/>
            <person name="Barry K."/>
            <person name="Miao Y."/>
            <person name="Rahimi M.J."/>
            <person name="Shen Q."/>
            <person name="Grigoriev I.V."/>
            <person name="Kubicek C.P."/>
            <person name="Druzhinina I.S."/>
        </authorList>
    </citation>
    <scope>NUCLEOTIDE SEQUENCE [LARGE SCALE GENOMIC DNA]</scope>
    <source>
        <strain evidence="1 2">ATCC 18648</strain>
    </source>
</reference>
<dbReference type="AlphaFoldDB" id="A0A2T4BY54"/>
<dbReference type="EMBL" id="KZ679136">
    <property type="protein sequence ID" value="PTB74248.1"/>
    <property type="molecule type" value="Genomic_DNA"/>
</dbReference>
<protein>
    <submittedName>
        <fullName evidence="1">Uncharacterized protein</fullName>
    </submittedName>
</protein>
<evidence type="ECO:0000313" key="1">
    <source>
        <dbReference type="EMBL" id="PTB74248.1"/>
    </source>
</evidence>
<organism evidence="1 2">
    <name type="scientific">Trichoderma longibrachiatum ATCC 18648</name>
    <dbReference type="NCBI Taxonomy" id="983965"/>
    <lineage>
        <taxon>Eukaryota</taxon>
        <taxon>Fungi</taxon>
        <taxon>Dikarya</taxon>
        <taxon>Ascomycota</taxon>
        <taxon>Pezizomycotina</taxon>
        <taxon>Sordariomycetes</taxon>
        <taxon>Hypocreomycetidae</taxon>
        <taxon>Hypocreales</taxon>
        <taxon>Hypocreaceae</taxon>
        <taxon>Trichoderma</taxon>
    </lineage>
</organism>
<keyword evidence="2" id="KW-1185">Reference proteome</keyword>
<accession>A0A2T4BY54</accession>
<sequence>MQGRRSLSAPFPYPFLALIAPVWGPAARVSRCLLVPSSLDWLVLAAETQRTLNDIKHTPSLKLRTLRYVGCPGSAARSCWARRRAGVHLAETRIIALRPDTCGLVALSMTAQVGNEMVCQY</sequence>
<proteinExistence type="predicted"/>
<dbReference type="Proteomes" id="UP000240760">
    <property type="component" value="Unassembled WGS sequence"/>
</dbReference>
<evidence type="ECO:0000313" key="2">
    <source>
        <dbReference type="Proteomes" id="UP000240760"/>
    </source>
</evidence>
<gene>
    <name evidence="1" type="ORF">M440DRAFT_1403600</name>
</gene>
<name>A0A2T4BY54_TRILO</name>